<protein>
    <recommendedName>
        <fullName evidence="2">YcdB/YcdC repeated domain-containing protein</fullName>
    </recommendedName>
</protein>
<organism evidence="3 4">
    <name type="scientific">Aneurinibacillus aneurinilyticus ATCC 12856</name>
    <dbReference type="NCBI Taxonomy" id="649747"/>
    <lineage>
        <taxon>Bacteria</taxon>
        <taxon>Bacillati</taxon>
        <taxon>Bacillota</taxon>
        <taxon>Bacilli</taxon>
        <taxon>Bacillales</taxon>
        <taxon>Paenibacillaceae</taxon>
        <taxon>Aneurinibacillus group</taxon>
        <taxon>Aneurinibacillus</taxon>
    </lineage>
</organism>
<dbReference type="eggNOG" id="ENOG502Z8UD">
    <property type="taxonomic scope" value="Bacteria"/>
</dbReference>
<dbReference type="Pfam" id="PF16244">
    <property type="entry name" value="DUF4901"/>
    <property type="match status" value="1"/>
</dbReference>
<evidence type="ECO:0000259" key="2">
    <source>
        <dbReference type="Pfam" id="PF16244"/>
    </source>
</evidence>
<reference evidence="3 4" key="1">
    <citation type="submission" date="2013-08" db="EMBL/GenBank/DDBJ databases">
        <authorList>
            <person name="Weinstock G."/>
            <person name="Sodergren E."/>
            <person name="Wylie T."/>
            <person name="Fulton L."/>
            <person name="Fulton R."/>
            <person name="Fronick C."/>
            <person name="O'Laughlin M."/>
            <person name="Godfrey J."/>
            <person name="Miner T."/>
            <person name="Herter B."/>
            <person name="Appelbaum E."/>
            <person name="Cordes M."/>
            <person name="Lek S."/>
            <person name="Wollam A."/>
            <person name="Pepin K.H."/>
            <person name="Palsikar V.B."/>
            <person name="Mitreva M."/>
            <person name="Wilson R.K."/>
        </authorList>
    </citation>
    <scope>NUCLEOTIDE SEQUENCE [LARGE SCALE GENOMIC DNA]</scope>
    <source>
        <strain evidence="3 4">ATCC 12856</strain>
    </source>
</reference>
<accession>U1WIU5</accession>
<dbReference type="STRING" id="649747.HMPREF0083_03408"/>
<dbReference type="Proteomes" id="UP000016511">
    <property type="component" value="Unassembled WGS sequence"/>
</dbReference>
<dbReference type="RefSeq" id="WP_021622354.1">
    <property type="nucleotide sequence ID" value="NZ_KE952815.1"/>
</dbReference>
<dbReference type="EMBL" id="AWSJ01000202">
    <property type="protein sequence ID" value="ERI08509.1"/>
    <property type="molecule type" value="Genomic_DNA"/>
</dbReference>
<feature type="domain" description="YcdB/YcdC repeated" evidence="2">
    <location>
        <begin position="328"/>
        <end position="451"/>
    </location>
</feature>
<proteinExistence type="predicted"/>
<feature type="chain" id="PRO_5004621865" description="YcdB/YcdC repeated domain-containing protein" evidence="1">
    <location>
        <begin position="24"/>
        <end position="528"/>
    </location>
</feature>
<sequence>MRKSALLSGMLAGSLLLSPTVLAETNQTESAIQKKETAVTIQELPGPVKKTVDKLIAYKPELKQIPAEIEKRKDPLLSQEKYSLSFTKNELRVSAEIGVDGTLLGFHMYNSDEKSEKRPSDALAEEKATAFLKQVVGNENEYRISHIRDGGYMAIEHDGKEKVTAYASVILLPLVNGIPLAGSHSIQVDINQEGQVTNWFNHDGNLDKSAFPKPENLISRETAEQAFLRAINMELVYDEEEGATRGPNGPENVNPVLKYRMTAKQIEAVTGNPIEDDYKEYTETKPVNGEAKVLRITSAKEAEKLLQTELGIQVNGLRFREEGDGVKQAKLYEWTTENNTVYAVQTTDKGEVLQFGCLSVHNAEKFKETGTISEEAAAAKALDFIKKYLPANVKEVQISYRGRSAYPDWVDESKIPSNNVLLVGFTEMKDGIPITNRAIHAWIDLATGKIEQVSLYIPLQSVLPDSSKKIDRDKAASIYLESHPLQLQYVWPHMLDQKAKKPMLVYAPLDDYYVEYIDALSGKVVTSR</sequence>
<keyword evidence="4" id="KW-1185">Reference proteome</keyword>
<name>U1WIU5_ANEAE</name>
<dbReference type="PATRIC" id="fig|649747.3.peg.3097"/>
<comment type="caution">
    <text evidence="3">The sequence shown here is derived from an EMBL/GenBank/DDBJ whole genome shotgun (WGS) entry which is preliminary data.</text>
</comment>
<dbReference type="AlphaFoldDB" id="U1WIU5"/>
<dbReference type="InterPro" id="IPR032599">
    <property type="entry name" value="YcdB/YcdC_rep_domain"/>
</dbReference>
<evidence type="ECO:0000256" key="1">
    <source>
        <dbReference type="SAM" id="SignalP"/>
    </source>
</evidence>
<dbReference type="HOGENOM" id="CLU_033979_0_0_9"/>
<gene>
    <name evidence="3" type="ORF">HMPREF0083_03408</name>
</gene>
<feature type="signal peptide" evidence="1">
    <location>
        <begin position="1"/>
        <end position="23"/>
    </location>
</feature>
<dbReference type="GeneID" id="92839837"/>
<keyword evidence="1" id="KW-0732">Signal</keyword>
<evidence type="ECO:0000313" key="4">
    <source>
        <dbReference type="Proteomes" id="UP000016511"/>
    </source>
</evidence>
<evidence type="ECO:0000313" key="3">
    <source>
        <dbReference type="EMBL" id="ERI08509.1"/>
    </source>
</evidence>